<gene>
    <name evidence="2" type="ORF">PCAMFM013_S010g000324</name>
</gene>
<dbReference type="Gene3D" id="3.90.1200.10">
    <property type="match status" value="1"/>
</dbReference>
<dbReference type="Pfam" id="PF01636">
    <property type="entry name" value="APH"/>
    <property type="match status" value="1"/>
</dbReference>
<dbReference type="AlphaFoldDB" id="A0A0G4PC55"/>
<dbReference type="PANTHER" id="PTHR21310">
    <property type="entry name" value="AMINOGLYCOSIDE PHOSPHOTRANSFERASE-RELATED-RELATED"/>
    <property type="match status" value="1"/>
</dbReference>
<dbReference type="Proteomes" id="UP000053732">
    <property type="component" value="Unassembled WGS sequence"/>
</dbReference>
<sequence length="194" mass="22122">MTRLPGTPLENSFDPLQVELEEPWLFEPKECVTSMRTWSSPYTPNQNICSALGTSLRSSRVPDHMMGPFTDEEELHNYLLSPASGHGFHSTAEYTQALRQANKIRKYSHQITFTHGDFKAHNILIGDDGHLSGFLDWESAGWYPEYWDFTTAMRYGKGSWWYHVALWIGGDQYDGELACDIALNSLTVDSYVAF</sequence>
<keyword evidence="2" id="KW-0418">Kinase</keyword>
<dbReference type="InterPro" id="IPR051678">
    <property type="entry name" value="AGP_Transferase"/>
</dbReference>
<keyword evidence="2" id="KW-0808">Transferase</keyword>
<dbReference type="STRING" id="1429867.A0A0G4PC55"/>
<dbReference type="PANTHER" id="PTHR21310:SF55">
    <property type="entry name" value="AMINOGLYCOSIDE PHOSPHOTRANSFERASE DOMAIN-CONTAINING PROTEIN"/>
    <property type="match status" value="1"/>
</dbReference>
<dbReference type="SUPFAM" id="SSF56112">
    <property type="entry name" value="Protein kinase-like (PK-like)"/>
    <property type="match status" value="1"/>
</dbReference>
<keyword evidence="3" id="KW-1185">Reference proteome</keyword>
<dbReference type="GO" id="GO:0016301">
    <property type="term" value="F:kinase activity"/>
    <property type="evidence" value="ECO:0007669"/>
    <property type="project" value="UniProtKB-KW"/>
</dbReference>
<organism evidence="2 3">
    <name type="scientific">Penicillium camemberti (strain FM 013)</name>
    <dbReference type="NCBI Taxonomy" id="1429867"/>
    <lineage>
        <taxon>Eukaryota</taxon>
        <taxon>Fungi</taxon>
        <taxon>Dikarya</taxon>
        <taxon>Ascomycota</taxon>
        <taxon>Pezizomycotina</taxon>
        <taxon>Eurotiomycetes</taxon>
        <taxon>Eurotiomycetidae</taxon>
        <taxon>Eurotiales</taxon>
        <taxon>Aspergillaceae</taxon>
        <taxon>Penicillium</taxon>
    </lineage>
</organism>
<evidence type="ECO:0000313" key="3">
    <source>
        <dbReference type="Proteomes" id="UP000053732"/>
    </source>
</evidence>
<reference evidence="2 3" key="1">
    <citation type="journal article" date="2014" name="Nat. Commun.">
        <title>Multiple recent horizontal transfers of a large genomic region in cheese making fungi.</title>
        <authorList>
            <person name="Cheeseman K."/>
            <person name="Ropars J."/>
            <person name="Renault P."/>
            <person name="Dupont J."/>
            <person name="Gouzy J."/>
            <person name="Branca A."/>
            <person name="Abraham A.L."/>
            <person name="Ceppi M."/>
            <person name="Conseiller E."/>
            <person name="Debuchy R."/>
            <person name="Malagnac F."/>
            <person name="Goarin A."/>
            <person name="Silar P."/>
            <person name="Lacoste S."/>
            <person name="Sallet E."/>
            <person name="Bensimon A."/>
            <person name="Giraud T."/>
            <person name="Brygoo Y."/>
        </authorList>
    </citation>
    <scope>NUCLEOTIDE SEQUENCE [LARGE SCALE GENOMIC DNA]</scope>
    <source>
        <strain evidence="3">FM 013</strain>
    </source>
</reference>
<accession>A0A0G4PC55</accession>
<protein>
    <submittedName>
        <fullName evidence="2">Protein kinase-like domain</fullName>
    </submittedName>
</protein>
<proteinExistence type="predicted"/>
<name>A0A0G4PC55_PENC3</name>
<evidence type="ECO:0000313" key="2">
    <source>
        <dbReference type="EMBL" id="CRL23886.1"/>
    </source>
</evidence>
<evidence type="ECO:0000259" key="1">
    <source>
        <dbReference type="Pfam" id="PF01636"/>
    </source>
</evidence>
<dbReference type="InterPro" id="IPR011009">
    <property type="entry name" value="Kinase-like_dom_sf"/>
</dbReference>
<feature type="domain" description="Aminoglycoside phosphotransferase" evidence="1">
    <location>
        <begin position="101"/>
        <end position="155"/>
    </location>
</feature>
<dbReference type="EMBL" id="HG793143">
    <property type="protein sequence ID" value="CRL23886.1"/>
    <property type="molecule type" value="Genomic_DNA"/>
</dbReference>
<dbReference type="InterPro" id="IPR002575">
    <property type="entry name" value="Aminoglycoside_PTrfase"/>
</dbReference>